<dbReference type="SMART" id="SM00304">
    <property type="entry name" value="HAMP"/>
    <property type="match status" value="1"/>
</dbReference>
<dbReference type="SMART" id="SM00044">
    <property type="entry name" value="CYCc"/>
    <property type="match status" value="1"/>
</dbReference>
<evidence type="ECO:0000256" key="3">
    <source>
        <dbReference type="ARBA" id="ARBA00022475"/>
    </source>
</evidence>
<dbReference type="CDD" id="cd18774">
    <property type="entry name" value="PDC2_HK_sensor"/>
    <property type="match status" value="1"/>
</dbReference>
<keyword evidence="11" id="KW-1185">Reference proteome</keyword>
<feature type="transmembrane region" description="Helical" evidence="7">
    <location>
        <begin position="360"/>
        <end position="379"/>
    </location>
</feature>
<dbReference type="InterPro" id="IPR003660">
    <property type="entry name" value="HAMP_dom"/>
</dbReference>
<dbReference type="InterPro" id="IPR029787">
    <property type="entry name" value="Nucleotide_cyclase"/>
</dbReference>
<reference evidence="10 11" key="1">
    <citation type="journal article" date="2016" name="Biochim. Biophys. Acta">
        <title>Characterization of red-shifted phycobilisomes isolated from the chlorophyll f-containing cyanobacterium Halomicronema hongdechloris.</title>
        <authorList>
            <person name="Li Y."/>
            <person name="Lin Y."/>
            <person name="Garvey C.J."/>
            <person name="Birch D."/>
            <person name="Corkery R.W."/>
            <person name="Loughlin P.C."/>
            <person name="Scheer H."/>
            <person name="Willows R.D."/>
            <person name="Chen M."/>
        </authorList>
    </citation>
    <scope>NUCLEOTIDE SEQUENCE [LARGE SCALE GENOMIC DNA]</scope>
    <source>
        <strain evidence="10 11">C2206</strain>
    </source>
</reference>
<evidence type="ECO:0000256" key="1">
    <source>
        <dbReference type="ARBA" id="ARBA00004651"/>
    </source>
</evidence>
<feature type="domain" description="HAMP" evidence="9">
    <location>
        <begin position="380"/>
        <end position="432"/>
    </location>
</feature>
<dbReference type="GO" id="GO:0006171">
    <property type="term" value="P:cAMP biosynthetic process"/>
    <property type="evidence" value="ECO:0007669"/>
    <property type="project" value="TreeGrafter"/>
</dbReference>
<comment type="similarity">
    <text evidence="2">Belongs to the adenylyl cyclase class-3 family.</text>
</comment>
<dbReference type="SUPFAM" id="SSF103190">
    <property type="entry name" value="Sensory domain-like"/>
    <property type="match status" value="1"/>
</dbReference>
<dbReference type="AlphaFoldDB" id="A0A1Z3HHN6"/>
<dbReference type="Pfam" id="PF00211">
    <property type="entry name" value="Guanylate_cyc"/>
    <property type="match status" value="1"/>
</dbReference>
<dbReference type="GO" id="GO:0052621">
    <property type="term" value="F:diguanylate cyclase activity"/>
    <property type="evidence" value="ECO:0007669"/>
    <property type="project" value="UniProtKB-EC"/>
</dbReference>
<feature type="transmembrane region" description="Helical" evidence="7">
    <location>
        <begin position="21"/>
        <end position="45"/>
    </location>
</feature>
<dbReference type="CDD" id="cd06225">
    <property type="entry name" value="HAMP"/>
    <property type="match status" value="1"/>
</dbReference>
<dbReference type="KEGG" id="hhg:XM38_007100"/>
<evidence type="ECO:0000259" key="8">
    <source>
        <dbReference type="PROSITE" id="PS50125"/>
    </source>
</evidence>
<keyword evidence="6 7" id="KW-0472">Membrane</keyword>
<dbReference type="PROSITE" id="PS50125">
    <property type="entry name" value="GUANYLATE_CYCLASE_2"/>
    <property type="match status" value="1"/>
</dbReference>
<dbReference type="InterPro" id="IPR033479">
    <property type="entry name" value="dCache_1"/>
</dbReference>
<name>A0A1Z3HHN6_9CYAN</name>
<evidence type="ECO:0000256" key="6">
    <source>
        <dbReference type="ARBA" id="ARBA00023136"/>
    </source>
</evidence>
<dbReference type="GO" id="GO:0004016">
    <property type="term" value="F:adenylate cyclase activity"/>
    <property type="evidence" value="ECO:0007669"/>
    <property type="project" value="UniProtKB-ARBA"/>
</dbReference>
<dbReference type="CDD" id="cd07302">
    <property type="entry name" value="CHD"/>
    <property type="match status" value="1"/>
</dbReference>
<evidence type="ECO:0000256" key="5">
    <source>
        <dbReference type="ARBA" id="ARBA00022989"/>
    </source>
</evidence>
<dbReference type="Proteomes" id="UP000191901">
    <property type="component" value="Chromosome"/>
</dbReference>
<gene>
    <name evidence="10" type="ORF">XM38_007100</name>
</gene>
<keyword evidence="4 7" id="KW-0812">Transmembrane</keyword>
<dbReference type="Gene3D" id="6.10.340.10">
    <property type="match status" value="1"/>
</dbReference>
<evidence type="ECO:0000256" key="7">
    <source>
        <dbReference type="SAM" id="Phobius"/>
    </source>
</evidence>
<dbReference type="PANTHER" id="PTHR43081">
    <property type="entry name" value="ADENYLATE CYCLASE, TERMINAL-DIFFERENTIATION SPECIFIC-RELATED"/>
    <property type="match status" value="1"/>
</dbReference>
<dbReference type="Pfam" id="PF00672">
    <property type="entry name" value="HAMP"/>
    <property type="match status" value="1"/>
</dbReference>
<dbReference type="RefSeq" id="WP_088429089.1">
    <property type="nucleotide sequence ID" value="NZ_CP021983.2"/>
</dbReference>
<dbReference type="Gene3D" id="3.30.450.20">
    <property type="entry name" value="PAS domain"/>
    <property type="match status" value="1"/>
</dbReference>
<keyword evidence="5 7" id="KW-1133">Transmembrane helix</keyword>
<protein>
    <submittedName>
        <fullName evidence="10">Diguanylate cyclase</fullName>
        <ecNumber evidence="10">2.7.7.65</ecNumber>
    </submittedName>
</protein>
<accession>A0A1Z3HHN6</accession>
<evidence type="ECO:0000256" key="4">
    <source>
        <dbReference type="ARBA" id="ARBA00022692"/>
    </source>
</evidence>
<dbReference type="EMBL" id="CP021983">
    <property type="protein sequence ID" value="ASC69781.1"/>
    <property type="molecule type" value="Genomic_DNA"/>
</dbReference>
<keyword evidence="3" id="KW-1003">Cell membrane</keyword>
<dbReference type="SUPFAM" id="SSF158472">
    <property type="entry name" value="HAMP domain-like"/>
    <property type="match status" value="1"/>
</dbReference>
<sequence>MPLLKSRVKQALRRVIHKPTLRLVFTVPVLLQLVGAVGLVGYLSFRNGQQAVQDLASQLRSEISARIRRELQGYFGDPHAINRLNASAFTYGDLDVVDARYGEHLLFQQMKIYPTIAFVYCGSAKGGEFFGILRSPETGQLQLSYGNAANNFFRDYYSLDVRGQRLHRLYQADRPFDSRQRPWYRAAVETERPTWTDVYIAFTTGLPNVTASLPVYDQWGRQLLGVCATDVVLPEEFRTFLTNLEVGDSGQAFVIDRQGHLISSSTDEPLMVGTGEDAQFLMAVDSENPLVRQSVQHLLQRYQRLQSIQTPEQWAFEVDGERQFLEVLPFNDPFGLDWLILVVVPESDFMAQIHANTRTTVILCLVALLLAMVIGILSTRWVTSPILQLNAAVKEIAAGHYNRLVSVDRPDEVGELAKSFNSMVLRLQHSFQRLETQRNAFARFFPREYLTFLNKASVTEIELGDHVSKEMAVMFSDIRYFTSLAEKMAPQETFDFINTYLQKISPEIRAYQGFVVKFIGDGMMAIFPKRVEDALDAGIAQFQRVREYNAQRQTTGDFAIEIGIGIHVGHLMLGMIGEHHRIQGDALSDTVNLAARLEGLTKFFGVSLLMSGQVLQQLQDPSRYLIRSLGQAIVRGRTEPIAIYEVLDAEAEAERHLKQQTLPQFEQGVAAYCDRNLTLAQACFQQVLAVHPGDRIAQLYLERTNRLLADGIPADWVGVWSFTQKR</sequence>
<dbReference type="EC" id="2.7.7.65" evidence="10"/>
<dbReference type="Gene3D" id="3.30.70.1230">
    <property type="entry name" value="Nucleotide cyclase"/>
    <property type="match status" value="1"/>
</dbReference>
<organism evidence="10 11">
    <name type="scientific">Halomicronema hongdechloris C2206</name>
    <dbReference type="NCBI Taxonomy" id="1641165"/>
    <lineage>
        <taxon>Bacteria</taxon>
        <taxon>Bacillati</taxon>
        <taxon>Cyanobacteriota</taxon>
        <taxon>Cyanophyceae</taxon>
        <taxon>Nodosilineales</taxon>
        <taxon>Nodosilineaceae</taxon>
        <taxon>Halomicronema</taxon>
    </lineage>
</organism>
<dbReference type="OrthoDB" id="337251at2"/>
<keyword evidence="10" id="KW-0808">Transferase</keyword>
<evidence type="ECO:0000313" key="11">
    <source>
        <dbReference type="Proteomes" id="UP000191901"/>
    </source>
</evidence>
<proteinExistence type="inferred from homology"/>
<dbReference type="GO" id="GO:0035556">
    <property type="term" value="P:intracellular signal transduction"/>
    <property type="evidence" value="ECO:0007669"/>
    <property type="project" value="InterPro"/>
</dbReference>
<dbReference type="InterPro" id="IPR050697">
    <property type="entry name" value="Adenylyl/Guanylyl_Cyclase_3/4"/>
</dbReference>
<evidence type="ECO:0000313" key="10">
    <source>
        <dbReference type="EMBL" id="ASC69781.1"/>
    </source>
</evidence>
<dbReference type="CDD" id="cd12913">
    <property type="entry name" value="PDC1_MCP_like"/>
    <property type="match status" value="1"/>
</dbReference>
<dbReference type="InterPro" id="IPR001054">
    <property type="entry name" value="A/G_cyclase"/>
</dbReference>
<dbReference type="InterPro" id="IPR029151">
    <property type="entry name" value="Sensor-like_sf"/>
</dbReference>
<comment type="subcellular location">
    <subcellularLocation>
        <location evidence="1">Cell membrane</location>
        <topology evidence="1">Multi-pass membrane protein</topology>
    </subcellularLocation>
</comment>
<evidence type="ECO:0000259" key="9">
    <source>
        <dbReference type="PROSITE" id="PS50885"/>
    </source>
</evidence>
<dbReference type="Pfam" id="PF02743">
    <property type="entry name" value="dCache_1"/>
    <property type="match status" value="1"/>
</dbReference>
<dbReference type="PROSITE" id="PS50885">
    <property type="entry name" value="HAMP"/>
    <property type="match status" value="1"/>
</dbReference>
<dbReference type="SUPFAM" id="SSF55073">
    <property type="entry name" value="Nucleotide cyclase"/>
    <property type="match status" value="1"/>
</dbReference>
<dbReference type="GO" id="GO:0005886">
    <property type="term" value="C:plasma membrane"/>
    <property type="evidence" value="ECO:0007669"/>
    <property type="project" value="UniProtKB-SubCell"/>
</dbReference>
<feature type="domain" description="Guanylate cyclase" evidence="8">
    <location>
        <begin position="472"/>
        <end position="598"/>
    </location>
</feature>
<evidence type="ECO:0000256" key="2">
    <source>
        <dbReference type="ARBA" id="ARBA00005381"/>
    </source>
</evidence>
<dbReference type="PANTHER" id="PTHR43081:SF1">
    <property type="entry name" value="ADENYLATE CYCLASE, TERMINAL-DIFFERENTIATION SPECIFIC"/>
    <property type="match status" value="1"/>
</dbReference>
<keyword evidence="10" id="KW-0548">Nucleotidyltransferase</keyword>